<keyword evidence="2" id="KW-1185">Reference proteome</keyword>
<evidence type="ECO:0000313" key="1">
    <source>
        <dbReference type="EMBL" id="CAG8514141.1"/>
    </source>
</evidence>
<accession>A0ACA9L6W4</accession>
<feature type="non-terminal residue" evidence="1">
    <location>
        <position position="811"/>
    </location>
</feature>
<sequence length="811" mass="94824">DEVITNEMPDLGLPIKDFQHNTWHVTNWNNLERMLTGPEFEVGGWKWRILLFPFGNKNISKVSIYLDFADLQGAHDGWHCCVQFVLILSNPEDPTQYVSHCAFHRFTAENSDWGFGSFYDQRKLFIPSSGRTRPLIENNSCNITTLVRVLEDSTGTLWSDVRSFSTGYIGLNNDGINTFLNSAIQSLYFIKYLRKAVYQIPIEKDKSSGSISSALQRIFYQLNSLDSPVDITELTKFFGWNLFFMTDVREFIRAIQDDIRDKIKNTKVDDPISKLFMGTMKSYIKCVNVNYESLHIENYYDIQLSVKGCKTLDESLMKYTHEDILDKDNKYNAEGYGLQVAKKSVIFESFPPVLHIYLDRFDYDVKSNLMLNNRFEFPLEIDLQKYLSPDADKSKSHKYLLHGVLIRDNAIDGEDHHFAFLKPEKNHGWVKFDDDKVTSVSVKEMLDISYGAEDNKFKDAYMLVYIRESDIDEILYPILPKDVKQSRYLLEEFEQARKELGESCLYLKTWTFKKHNGFDLTNFNNQQHPLSEIPQFKILRDDTFITFKKKVAKKFKLPVDKIRFWFSATRQNKTIRPYELITDDYLTETMETIKTTMGYNELKLYMEIFEKPINNMSSHDSETSPIIIFLKYFDPDIQSLDRSLGQLYVQEESNVGEIFPILCKKKQFPPNTPINVYEIKPDRIDKMYPENTFKISEIINGDIICFQKELTDKEIQEHVSAGRLHSIPQFYDALSKNVVVQFRSKFGYKSFIPEFSLILNKSMTYEVVINQVSTYLNIDPSCLLLTSIYFDNIDKMTLSEMLQFSSNLYYE</sequence>
<reference evidence="1" key="1">
    <citation type="submission" date="2021-06" db="EMBL/GenBank/DDBJ databases">
        <authorList>
            <person name="Kallberg Y."/>
            <person name="Tangrot J."/>
            <person name="Rosling A."/>
        </authorList>
    </citation>
    <scope>NUCLEOTIDE SEQUENCE</scope>
    <source>
        <strain evidence="1">AU212A</strain>
    </source>
</reference>
<name>A0ACA9L6W4_9GLOM</name>
<comment type="caution">
    <text evidence="1">The sequence shown here is derived from an EMBL/GenBank/DDBJ whole genome shotgun (WGS) entry which is preliminary data.</text>
</comment>
<feature type="non-terminal residue" evidence="1">
    <location>
        <position position="1"/>
    </location>
</feature>
<protein>
    <submittedName>
        <fullName evidence="1">3308_t:CDS:1</fullName>
    </submittedName>
</protein>
<evidence type="ECO:0000313" key="2">
    <source>
        <dbReference type="Proteomes" id="UP000789860"/>
    </source>
</evidence>
<dbReference type="EMBL" id="CAJVPM010004521">
    <property type="protein sequence ID" value="CAG8514141.1"/>
    <property type="molecule type" value="Genomic_DNA"/>
</dbReference>
<proteinExistence type="predicted"/>
<dbReference type="Proteomes" id="UP000789860">
    <property type="component" value="Unassembled WGS sequence"/>
</dbReference>
<organism evidence="1 2">
    <name type="scientific">Scutellospora calospora</name>
    <dbReference type="NCBI Taxonomy" id="85575"/>
    <lineage>
        <taxon>Eukaryota</taxon>
        <taxon>Fungi</taxon>
        <taxon>Fungi incertae sedis</taxon>
        <taxon>Mucoromycota</taxon>
        <taxon>Glomeromycotina</taxon>
        <taxon>Glomeromycetes</taxon>
        <taxon>Diversisporales</taxon>
        <taxon>Gigasporaceae</taxon>
        <taxon>Scutellospora</taxon>
    </lineage>
</organism>
<gene>
    <name evidence="1" type="ORF">SCALOS_LOCUS3786</name>
</gene>